<dbReference type="Pfam" id="PF09995">
    <property type="entry name" value="MPAB_Lcp_cat"/>
    <property type="match status" value="1"/>
</dbReference>
<dbReference type="OrthoDB" id="3422701at2"/>
<dbReference type="RefSeq" id="WP_109696723.1">
    <property type="nucleotide sequence ID" value="NZ_QGDD01000010.1"/>
</dbReference>
<reference evidence="2 3" key="1">
    <citation type="submission" date="2018-05" db="EMBL/GenBank/DDBJ databases">
        <title>Nocardioides silvaticus genome.</title>
        <authorList>
            <person name="Li C."/>
            <person name="Wang G."/>
        </authorList>
    </citation>
    <scope>NUCLEOTIDE SEQUENCE [LARGE SCALE GENOMIC DNA]</scope>
    <source>
        <strain evidence="2 3">CCTCC AB 2018079</strain>
    </source>
</reference>
<feature type="domain" description="ER-bound oxygenase mpaB/mpaB'/Rubber oxygenase catalytic" evidence="1">
    <location>
        <begin position="44"/>
        <end position="274"/>
    </location>
</feature>
<proteinExistence type="predicted"/>
<accession>A0A316TCL7</accession>
<evidence type="ECO:0000259" key="1">
    <source>
        <dbReference type="Pfam" id="PF09995"/>
    </source>
</evidence>
<dbReference type="InterPro" id="IPR018713">
    <property type="entry name" value="MPAB/Lcp_cat_dom"/>
</dbReference>
<dbReference type="EMBL" id="QGDD01000010">
    <property type="protein sequence ID" value="PWN01251.1"/>
    <property type="molecule type" value="Genomic_DNA"/>
</dbReference>
<comment type="caution">
    <text evidence="2">The sequence shown here is derived from an EMBL/GenBank/DDBJ whole genome shotgun (WGS) entry which is preliminary data.</text>
</comment>
<dbReference type="PANTHER" id="PTHR36151">
    <property type="entry name" value="BLR2777 PROTEIN"/>
    <property type="match status" value="1"/>
</dbReference>
<organism evidence="2 3">
    <name type="scientific">Nocardioides silvaticus</name>
    <dbReference type="NCBI Taxonomy" id="2201891"/>
    <lineage>
        <taxon>Bacteria</taxon>
        <taxon>Bacillati</taxon>
        <taxon>Actinomycetota</taxon>
        <taxon>Actinomycetes</taxon>
        <taxon>Propionibacteriales</taxon>
        <taxon>Nocardioidaceae</taxon>
        <taxon>Nocardioides</taxon>
    </lineage>
</organism>
<evidence type="ECO:0000313" key="2">
    <source>
        <dbReference type="EMBL" id="PWN01251.1"/>
    </source>
</evidence>
<gene>
    <name evidence="2" type="ORF">DJ010_18975</name>
</gene>
<evidence type="ECO:0000313" key="3">
    <source>
        <dbReference type="Proteomes" id="UP000245507"/>
    </source>
</evidence>
<keyword evidence="3" id="KW-1185">Reference proteome</keyword>
<sequence length="303" mass="34159">MSIEHPHPDLVADPTAGEEAAPEIHADAAAVRAEEIALLRRKVDGISVFLAGPSNVVLQLAWPEVGYGVVESKVDSGKVTQHPFKRFRTTIGYLSIALLGSDEQRTAFRKAIDGQHRQVRSTPDSPVKYNAFNRDLQLWVASCIYYGTIDIFTRMHGPLTPHEEAVVLRAGARIGTTLQVHPDDWHQTPADFWRYWEEGLARCHIDDRVGSYLVSLMKVEIMPKPVARLAGPANLWFNNGFLPQSIRDQLGLSWSDADQRRHDRILRGLGRVTRRAPHVVRAFPMNAMAWNLEVRRRLGRPMV</sequence>
<dbReference type="Proteomes" id="UP000245507">
    <property type="component" value="Unassembled WGS sequence"/>
</dbReference>
<dbReference type="AlphaFoldDB" id="A0A316TCL7"/>
<protein>
    <recommendedName>
        <fullName evidence="1">ER-bound oxygenase mpaB/mpaB'/Rubber oxygenase catalytic domain-containing protein</fullName>
    </recommendedName>
</protein>
<dbReference type="GO" id="GO:0016491">
    <property type="term" value="F:oxidoreductase activity"/>
    <property type="evidence" value="ECO:0007669"/>
    <property type="project" value="InterPro"/>
</dbReference>
<name>A0A316TCL7_9ACTN</name>
<dbReference type="PANTHER" id="PTHR36151:SF3">
    <property type="entry name" value="ER-BOUND OXYGENASE MPAB_MPAB'_RUBBER OXYGENASE CATALYTIC DOMAIN-CONTAINING PROTEIN"/>
    <property type="match status" value="1"/>
</dbReference>